<feature type="compositionally biased region" description="Basic and acidic residues" evidence="1">
    <location>
        <begin position="185"/>
        <end position="196"/>
    </location>
</feature>
<feature type="region of interest" description="Disordered" evidence="1">
    <location>
        <begin position="150"/>
        <end position="217"/>
    </location>
</feature>
<keyword evidence="3" id="KW-1185">Reference proteome</keyword>
<reference evidence="2 3" key="1">
    <citation type="submission" date="2024-05" db="EMBL/GenBank/DDBJ databases">
        <title>A draft genome resource for the thread blight pathogen Marasmius tenuissimus strain MS-2.</title>
        <authorList>
            <person name="Yulfo-Soto G.E."/>
            <person name="Baruah I.K."/>
            <person name="Amoako-Attah I."/>
            <person name="Bukari Y."/>
            <person name="Meinhardt L.W."/>
            <person name="Bailey B.A."/>
            <person name="Cohen S.P."/>
        </authorList>
    </citation>
    <scope>NUCLEOTIDE SEQUENCE [LARGE SCALE GENOMIC DNA]</scope>
    <source>
        <strain evidence="2 3">MS-2</strain>
    </source>
</reference>
<evidence type="ECO:0000313" key="2">
    <source>
        <dbReference type="EMBL" id="KAL0065587.1"/>
    </source>
</evidence>
<dbReference type="EMBL" id="JBBXMP010000045">
    <property type="protein sequence ID" value="KAL0065587.1"/>
    <property type="molecule type" value="Genomic_DNA"/>
</dbReference>
<comment type="caution">
    <text evidence="2">The sequence shown here is derived from an EMBL/GenBank/DDBJ whole genome shotgun (WGS) entry which is preliminary data.</text>
</comment>
<proteinExistence type="predicted"/>
<protein>
    <recommendedName>
        <fullName evidence="4">Aminotransferase-like plant mobile domain-containing protein</fullName>
    </recommendedName>
</protein>
<evidence type="ECO:0008006" key="4">
    <source>
        <dbReference type="Google" id="ProtNLM"/>
    </source>
</evidence>
<evidence type="ECO:0000313" key="3">
    <source>
        <dbReference type="Proteomes" id="UP001437256"/>
    </source>
</evidence>
<evidence type="ECO:0000256" key="1">
    <source>
        <dbReference type="SAM" id="MobiDB-lite"/>
    </source>
</evidence>
<feature type="compositionally biased region" description="Acidic residues" evidence="1">
    <location>
        <begin position="163"/>
        <end position="184"/>
    </location>
</feature>
<feature type="compositionally biased region" description="Acidic residues" evidence="1">
    <location>
        <begin position="197"/>
        <end position="208"/>
    </location>
</feature>
<gene>
    <name evidence="2" type="ORF">AAF712_007365</name>
</gene>
<sequence length="229" mass="26344">MVLANKTNPEAHPYWYARALGIFHAHVYYEGDQVLRDITFLWVRWFGLDTVYRFGPRRKRLPRVGWVDITEPGAIGFLDPQYVLRAAHLIPAFALGQRSDLIPPTIARRRQDDDKDWERHYVSIFVDRDMFSRYIPGIAIGHSTYLPECHQVPHEEPEGQPLGEEELQDEEVSAASSDDEDEENDSKLDDYSYRDESDGEWVEEDSGSEGEGGVDTCTDILRVEGYAHL</sequence>
<organism evidence="2 3">
    <name type="scientific">Marasmius tenuissimus</name>
    <dbReference type="NCBI Taxonomy" id="585030"/>
    <lineage>
        <taxon>Eukaryota</taxon>
        <taxon>Fungi</taxon>
        <taxon>Dikarya</taxon>
        <taxon>Basidiomycota</taxon>
        <taxon>Agaricomycotina</taxon>
        <taxon>Agaricomycetes</taxon>
        <taxon>Agaricomycetidae</taxon>
        <taxon>Agaricales</taxon>
        <taxon>Marasmiineae</taxon>
        <taxon>Marasmiaceae</taxon>
        <taxon>Marasmius</taxon>
    </lineage>
</organism>
<accession>A0ABR2ZX08</accession>
<dbReference type="Proteomes" id="UP001437256">
    <property type="component" value="Unassembled WGS sequence"/>
</dbReference>
<name>A0ABR2ZX08_9AGAR</name>